<dbReference type="RefSeq" id="WP_068901084.1">
    <property type="nucleotide sequence ID" value="NZ_JBHUIF010000013.1"/>
</dbReference>
<dbReference type="Proteomes" id="UP000094936">
    <property type="component" value="Unassembled WGS sequence"/>
</dbReference>
<dbReference type="STRING" id="1080227.A8L45_08220"/>
<dbReference type="AlphaFoldDB" id="A0A1C3ELA9"/>
<dbReference type="EMBL" id="LYBM01000011">
    <property type="protein sequence ID" value="ODA34021.1"/>
    <property type="molecule type" value="Genomic_DNA"/>
</dbReference>
<protein>
    <submittedName>
        <fullName evidence="2">Phage tail protein</fullName>
    </submittedName>
</protein>
<evidence type="ECO:0000313" key="3">
    <source>
        <dbReference type="Proteomes" id="UP000094936"/>
    </source>
</evidence>
<comment type="caution">
    <text evidence="2">The sequence shown here is derived from an EMBL/GenBank/DDBJ whole genome shotgun (WGS) entry which is preliminary data.</text>
</comment>
<name>A0A1C3ELA9_9GAMM</name>
<gene>
    <name evidence="2" type="ORF">A8L45_08220</name>
</gene>
<accession>A0A1C3ELA9</accession>
<evidence type="ECO:0000259" key="1">
    <source>
        <dbReference type="Pfam" id="PF12571"/>
    </source>
</evidence>
<dbReference type="InterPro" id="IPR022225">
    <property type="entry name" value="Phage_tail_fibre_N"/>
</dbReference>
<organism evidence="2 3">
    <name type="scientific">Veronia pacifica</name>
    <dbReference type="NCBI Taxonomy" id="1080227"/>
    <lineage>
        <taxon>Bacteria</taxon>
        <taxon>Pseudomonadati</taxon>
        <taxon>Pseudomonadota</taxon>
        <taxon>Gammaproteobacteria</taxon>
        <taxon>Vibrionales</taxon>
        <taxon>Vibrionaceae</taxon>
        <taxon>Veronia</taxon>
    </lineage>
</organism>
<proteinExistence type="predicted"/>
<keyword evidence="3" id="KW-1185">Reference proteome</keyword>
<reference evidence="2 3" key="1">
    <citation type="submission" date="2016-05" db="EMBL/GenBank/DDBJ databases">
        <title>Genomic Taxonomy of the Vibrionaceae.</title>
        <authorList>
            <person name="Gomez-Gil B."/>
            <person name="Enciso-Ibarra J."/>
        </authorList>
    </citation>
    <scope>NUCLEOTIDE SEQUENCE [LARGE SCALE GENOMIC DNA]</scope>
    <source>
        <strain evidence="2 3">CAIM 1920</strain>
    </source>
</reference>
<sequence length="199" mass="22115">MSTILRPTITEAGLQAVFNADHDGFAARLTHVALGEGAYRPDQNRRDLHRERSRFPIASGQKVTPTQIHLSVIDDSAKAFWVREVGFFLEDGTLFAVYSEPGKALAYKSPDVDLLMAFDVVLTGVPADSINIIDQGADLNLLVAPELAKMAATHVDHLRRYLTLKDDLEHDALWRTMLQAQTATVQIDGMRRYLTDKLG</sequence>
<evidence type="ECO:0000313" key="2">
    <source>
        <dbReference type="EMBL" id="ODA34021.1"/>
    </source>
</evidence>
<dbReference type="OrthoDB" id="8596123at2"/>
<feature type="domain" description="Phage tail fibre protein N-terminal" evidence="1">
    <location>
        <begin position="5"/>
        <end position="98"/>
    </location>
</feature>
<dbReference type="Pfam" id="PF12571">
    <property type="entry name" value="Phage_tail_fib"/>
    <property type="match status" value="1"/>
</dbReference>